<dbReference type="CDD" id="cd14830">
    <property type="entry name" value="Delta_COP_N"/>
    <property type="match status" value="1"/>
</dbReference>
<dbReference type="Proteomes" id="UP000515154">
    <property type="component" value="Unplaced"/>
</dbReference>
<evidence type="ECO:0000256" key="5">
    <source>
        <dbReference type="ARBA" id="ARBA00022927"/>
    </source>
</evidence>
<proteinExistence type="inferred from homology"/>
<keyword evidence="3 7" id="KW-0813">Transport</keyword>
<keyword evidence="9" id="KW-1185">Reference proteome</keyword>
<keyword evidence="7" id="KW-0333">Golgi apparatus</keyword>
<organism evidence="9 10">
    <name type="scientific">Octopus sinensis</name>
    <name type="common">East Asian common octopus</name>
    <dbReference type="NCBI Taxonomy" id="2607531"/>
    <lineage>
        <taxon>Eukaryota</taxon>
        <taxon>Metazoa</taxon>
        <taxon>Spiralia</taxon>
        <taxon>Lophotrochozoa</taxon>
        <taxon>Mollusca</taxon>
        <taxon>Cephalopoda</taxon>
        <taxon>Coleoidea</taxon>
        <taxon>Octopodiformes</taxon>
        <taxon>Octopoda</taxon>
        <taxon>Incirrata</taxon>
        <taxon>Octopodidae</taxon>
        <taxon>Octopus</taxon>
    </lineage>
</organism>
<dbReference type="SUPFAM" id="SSF49447">
    <property type="entry name" value="Second domain of Mu2 adaptin subunit (ap50) of ap2 adaptor"/>
    <property type="match status" value="1"/>
</dbReference>
<reference evidence="10" key="1">
    <citation type="submission" date="2025-08" db="UniProtKB">
        <authorList>
            <consortium name="RefSeq"/>
        </authorList>
    </citation>
    <scope>IDENTIFICATION</scope>
</reference>
<dbReference type="InterPro" id="IPR036168">
    <property type="entry name" value="AP2_Mu_C_sf"/>
</dbReference>
<dbReference type="RefSeq" id="XP_029654942.1">
    <property type="nucleotide sequence ID" value="XM_029799082.1"/>
</dbReference>
<evidence type="ECO:0000256" key="6">
    <source>
        <dbReference type="ARBA" id="ARBA00029433"/>
    </source>
</evidence>
<dbReference type="FunFam" id="3.30.450.60:FF:000003">
    <property type="entry name" value="Coatomer subunit delta"/>
    <property type="match status" value="1"/>
</dbReference>
<dbReference type="GO" id="GO:0015031">
    <property type="term" value="P:protein transport"/>
    <property type="evidence" value="ECO:0007669"/>
    <property type="project" value="UniProtKB-KW"/>
</dbReference>
<dbReference type="SUPFAM" id="SSF64356">
    <property type="entry name" value="SNARE-like"/>
    <property type="match status" value="1"/>
</dbReference>
<evidence type="ECO:0000256" key="3">
    <source>
        <dbReference type="ARBA" id="ARBA00022448"/>
    </source>
</evidence>
<evidence type="ECO:0000256" key="7">
    <source>
        <dbReference type="RuleBase" id="RU364018"/>
    </source>
</evidence>
<dbReference type="Gene3D" id="3.30.450.60">
    <property type="match status" value="1"/>
</dbReference>
<dbReference type="GO" id="GO:0000139">
    <property type="term" value="C:Golgi membrane"/>
    <property type="evidence" value="ECO:0007669"/>
    <property type="project" value="UniProtKB-SubCell"/>
</dbReference>
<evidence type="ECO:0000256" key="1">
    <source>
        <dbReference type="ARBA" id="ARBA00010516"/>
    </source>
</evidence>
<keyword evidence="7" id="KW-0931">ER-Golgi transport</keyword>
<comment type="function">
    <text evidence="7">The coatomer is a cytosolic protein complex that binds to dilysine motifs and reversibly associates with Golgi non-clathrin-coated vesicles, which further mediate biosynthetic protein transport from the ER, via the Golgi up to the trans Golgi network. Coatomer complex is required for budding from Golgi membranes, and is essential for the retrograde Golgi-to-ER transport of dilysine-tagged proteins.</text>
</comment>
<sequence>MEGLLAAFPQLVKNSKDYTYEEIGEIRYIYQPIEELYVLLITNKASNIMEDIECLRLFARVVCECVLTVQLCEYCPEVTEETVYDQTFDLIFAFDEVVTQGYRENVTLSQVRKYIEMDSLDENLYNIEKQAKERKAKQTIRQEARRITQTKILEARMDQPEANPLAEAIKQKLWKHLTKNSKPREYPTVNHVIPEFRQKSNFVFIRRPVRSAPKPVPDSLKLGNTSKEAEFMAQLRTEGNPSSVKVTQCDCGEFFINRSRGCVEWRLSSLTPSQPTGMLEFTGEGSPKQFFPVNVSFESFSCLSGVGVECVVVGETQADFDFEESLNVKSYTIRST</sequence>
<evidence type="ECO:0000256" key="4">
    <source>
        <dbReference type="ARBA" id="ARBA00022490"/>
    </source>
</evidence>
<evidence type="ECO:0000313" key="10">
    <source>
        <dbReference type="RefSeq" id="XP_029654942.1"/>
    </source>
</evidence>
<evidence type="ECO:0000313" key="9">
    <source>
        <dbReference type="Proteomes" id="UP000515154"/>
    </source>
</evidence>
<keyword evidence="7" id="KW-0472">Membrane</keyword>
<dbReference type="PANTHER" id="PTHR10121">
    <property type="entry name" value="COATOMER SUBUNIT DELTA"/>
    <property type="match status" value="1"/>
</dbReference>
<name>A0A6P7U085_9MOLL</name>
<comment type="similarity">
    <text evidence="1 7">Belongs to the adaptor complexes medium subunit family. Delta-COP subfamily.</text>
</comment>
<gene>
    <name evidence="10" type="primary">LOC115228509</name>
</gene>
<keyword evidence="5 7" id="KW-0653">Protein transport</keyword>
<comment type="subunit">
    <text evidence="2 7">Oligomeric complex that consists of at least the alpha, beta, beta', gamma, delta, epsilon and zeta subunits.</text>
</comment>
<accession>A0A6P7U085</accession>
<dbReference type="AlphaFoldDB" id="A0A6P7U085"/>
<comment type="subcellular location">
    <subcellularLocation>
        <location evidence="7 8">Cytoplasm</location>
    </subcellularLocation>
    <subcellularLocation>
        <location evidence="7 8">Cytoplasmic vesicle</location>
        <location evidence="7 8">COPI-coated vesicle membrane</location>
        <topology evidence="7 8">Peripheral membrane protein</topology>
        <orientation evidence="7 8">Cytoplasmic side</orientation>
    </subcellularLocation>
    <subcellularLocation>
        <location evidence="7 8">Golgi apparatus membrane</location>
        <topology evidence="7 8">Peripheral membrane protein</topology>
        <orientation evidence="7 8">Cytoplasmic side</orientation>
    </subcellularLocation>
    <subcellularLocation>
        <location evidence="6">Endomembrane system</location>
        <topology evidence="6">Peripheral membrane protein</topology>
        <orientation evidence="6">Cytoplasmic side</orientation>
    </subcellularLocation>
</comment>
<dbReference type="InterPro" id="IPR011012">
    <property type="entry name" value="Longin-like_dom_sf"/>
</dbReference>
<evidence type="ECO:0000256" key="8">
    <source>
        <dbReference type="RuleBase" id="RU366052"/>
    </source>
</evidence>
<protein>
    <recommendedName>
        <fullName evidence="7">Coatomer subunit delta</fullName>
    </recommendedName>
</protein>
<dbReference type="GO" id="GO:0030126">
    <property type="term" value="C:COPI vesicle coat"/>
    <property type="evidence" value="ECO:0007669"/>
    <property type="project" value="UniProtKB-UniRule"/>
</dbReference>
<dbReference type="GO" id="GO:0051645">
    <property type="term" value="P:Golgi localization"/>
    <property type="evidence" value="ECO:0007669"/>
    <property type="project" value="TreeGrafter"/>
</dbReference>
<dbReference type="GO" id="GO:0006888">
    <property type="term" value="P:endoplasmic reticulum to Golgi vesicle-mediated transport"/>
    <property type="evidence" value="ECO:0007669"/>
    <property type="project" value="TreeGrafter"/>
</dbReference>
<keyword evidence="7" id="KW-0968">Cytoplasmic vesicle</keyword>
<keyword evidence="4 7" id="KW-0963">Cytoplasm</keyword>
<evidence type="ECO:0000256" key="2">
    <source>
        <dbReference type="ARBA" id="ARBA00011775"/>
    </source>
</evidence>
<dbReference type="GO" id="GO:0006890">
    <property type="term" value="P:retrograde vesicle-mediated transport, Golgi to endoplasmic reticulum"/>
    <property type="evidence" value="ECO:0007669"/>
    <property type="project" value="UniProtKB-UniRule"/>
</dbReference>
<dbReference type="PANTHER" id="PTHR10121:SF0">
    <property type="entry name" value="COATOMER SUBUNIT DELTA"/>
    <property type="match status" value="1"/>
</dbReference>
<dbReference type="InterPro" id="IPR027059">
    <property type="entry name" value="Coatomer_dsu"/>
</dbReference>
<dbReference type="KEGG" id="osn:115228509"/>